<organism evidence="3 4">
    <name type="scientific">Nocardia seriolae</name>
    <dbReference type="NCBI Taxonomy" id="37332"/>
    <lineage>
        <taxon>Bacteria</taxon>
        <taxon>Bacillati</taxon>
        <taxon>Actinomycetota</taxon>
        <taxon>Actinomycetes</taxon>
        <taxon>Mycobacteriales</taxon>
        <taxon>Nocardiaceae</taxon>
        <taxon>Nocardia</taxon>
    </lineage>
</organism>
<sequence>MTRPQHMSTFRIPRVPLGLVVILGALALIAALILLDHAMGIGESRPAITVGGGVQSTP</sequence>
<dbReference type="Proteomes" id="UP000037179">
    <property type="component" value="Unassembled WGS sequence"/>
</dbReference>
<protein>
    <submittedName>
        <fullName evidence="3">Uncharacterized protein</fullName>
    </submittedName>
</protein>
<evidence type="ECO:0000256" key="1">
    <source>
        <dbReference type="SAM" id="Phobius"/>
    </source>
</evidence>
<keyword evidence="1" id="KW-0472">Membrane</keyword>
<keyword evidence="1" id="KW-0812">Transmembrane</keyword>
<reference evidence="2 5" key="3">
    <citation type="submission" date="2016-10" db="EMBL/GenBank/DDBJ databases">
        <title>Genome sequence of Nocardia seriolae strain EM150506, isolated from Anguila japonica.</title>
        <authorList>
            <person name="Han H.-J."/>
        </authorList>
    </citation>
    <scope>NUCLEOTIDE SEQUENCE [LARGE SCALE GENOMIC DNA]</scope>
    <source>
        <strain evidence="2 5">EM150506</strain>
    </source>
</reference>
<dbReference type="GeneID" id="93371179"/>
<name>A0A0B8N9Y7_9NOCA</name>
<dbReference type="AlphaFoldDB" id="A0A0B8N9Y7"/>
<keyword evidence="1" id="KW-1133">Transmembrane helix</keyword>
<reference evidence="3 4" key="2">
    <citation type="journal article" date="2016" name="Genome Announc.">
        <title>Draft Genome Sequence of Erythromycin- and Oxytetracycline-Sensitive Nocardia seriolae Strain U-1 (NBRC 110359).</title>
        <authorList>
            <person name="Imajoh M."/>
            <person name="Sukeda M."/>
            <person name="Shimizu M."/>
            <person name="Yamane J."/>
            <person name="Ohnishi K."/>
            <person name="Oshima S."/>
        </authorList>
    </citation>
    <scope>NUCLEOTIDE SEQUENCE [LARGE SCALE GENOMIC DNA]</scope>
    <source>
        <strain evidence="3 4">U-1</strain>
    </source>
</reference>
<reference evidence="4" key="1">
    <citation type="submission" date="2015-07" db="EMBL/GenBank/DDBJ databases">
        <title>Nocardia seriolae U-1 whole genome shotgun sequence.</title>
        <authorList>
            <person name="Imajoh M."/>
            <person name="Fukumoto Y."/>
            <person name="Sukeda M."/>
            <person name="Yamane J."/>
            <person name="Yamasaki K."/>
            <person name="Shimizu M."/>
            <person name="Ohnishi K."/>
            <person name="Oshima S."/>
        </authorList>
    </citation>
    <scope>NUCLEOTIDE SEQUENCE [LARGE SCALE GENOMIC DNA]</scope>
    <source>
        <strain evidence="4">U-1</strain>
    </source>
</reference>
<gene>
    <name evidence="2" type="ORF">NS506_00987</name>
    <name evidence="3" type="ORF">NSK11_contig00011-0008</name>
</gene>
<dbReference type="EMBL" id="CP017839">
    <property type="protein sequence ID" value="APA95061.1"/>
    <property type="molecule type" value="Genomic_DNA"/>
</dbReference>
<dbReference type="EMBL" id="BBYQ01000011">
    <property type="protein sequence ID" value="GAP26871.1"/>
    <property type="molecule type" value="Genomic_DNA"/>
</dbReference>
<evidence type="ECO:0000313" key="4">
    <source>
        <dbReference type="Proteomes" id="UP000037179"/>
    </source>
</evidence>
<dbReference type="Proteomes" id="UP000180166">
    <property type="component" value="Chromosome"/>
</dbReference>
<evidence type="ECO:0000313" key="5">
    <source>
        <dbReference type="Proteomes" id="UP000180166"/>
    </source>
</evidence>
<proteinExistence type="predicted"/>
<keyword evidence="4" id="KW-1185">Reference proteome</keyword>
<evidence type="ECO:0000313" key="2">
    <source>
        <dbReference type="EMBL" id="APA95061.1"/>
    </source>
</evidence>
<dbReference type="KEGG" id="nsr:NS506_00987"/>
<evidence type="ECO:0000313" key="3">
    <source>
        <dbReference type="EMBL" id="GAP26871.1"/>
    </source>
</evidence>
<feature type="transmembrane region" description="Helical" evidence="1">
    <location>
        <begin position="15"/>
        <end position="35"/>
    </location>
</feature>
<accession>A0A0B8N9Y7</accession>
<dbReference type="RefSeq" id="WP_155239029.1">
    <property type="nucleotide sequence ID" value="NZ_AP017900.1"/>
</dbReference>